<comment type="caution">
    <text evidence="2">The sequence shown here is derived from an EMBL/GenBank/DDBJ whole genome shotgun (WGS) entry which is preliminary data.</text>
</comment>
<reference evidence="3" key="1">
    <citation type="submission" date="2018-11" db="EMBL/GenBank/DDBJ databases">
        <title>Chitinophaga lutea sp.nov., isolate from arsenic contaminated soil.</title>
        <authorList>
            <person name="Zong Y."/>
        </authorList>
    </citation>
    <scope>NUCLEOTIDE SEQUENCE [LARGE SCALE GENOMIC DNA]</scope>
    <source>
        <strain evidence="3">YLT18</strain>
    </source>
</reference>
<dbReference type="EMBL" id="RMBX01000007">
    <property type="protein sequence ID" value="RPD40401.1"/>
    <property type="molecule type" value="Genomic_DNA"/>
</dbReference>
<keyword evidence="1" id="KW-0732">Signal</keyword>
<dbReference type="AlphaFoldDB" id="A0A3N4MA31"/>
<dbReference type="RefSeq" id="WP_120517279.1">
    <property type="nucleotide sequence ID" value="NZ_QXZY01000008.1"/>
</dbReference>
<accession>A0A3N4MA31</accession>
<dbReference type="Pfam" id="PF05990">
    <property type="entry name" value="DUF900"/>
    <property type="match status" value="1"/>
</dbReference>
<dbReference type="Proteomes" id="UP000279089">
    <property type="component" value="Unassembled WGS sequence"/>
</dbReference>
<evidence type="ECO:0000256" key="1">
    <source>
        <dbReference type="SAM" id="SignalP"/>
    </source>
</evidence>
<keyword evidence="2" id="KW-0378">Hydrolase</keyword>
<organism evidence="2 3">
    <name type="scientific">Chitinophaga barathri</name>
    <dbReference type="NCBI Taxonomy" id="1647451"/>
    <lineage>
        <taxon>Bacteria</taxon>
        <taxon>Pseudomonadati</taxon>
        <taxon>Bacteroidota</taxon>
        <taxon>Chitinophagia</taxon>
        <taxon>Chitinophagales</taxon>
        <taxon>Chitinophagaceae</taxon>
        <taxon>Chitinophaga</taxon>
    </lineage>
</organism>
<dbReference type="OrthoDB" id="627035at2"/>
<gene>
    <name evidence="2" type="ORF">EG028_13925</name>
</gene>
<proteinExistence type="predicted"/>
<feature type="chain" id="PRO_5018265439" evidence="1">
    <location>
        <begin position="20"/>
        <end position="348"/>
    </location>
</feature>
<name>A0A3N4MA31_9BACT</name>
<sequence length="348" mass="40393">MKRFLITFLLIVNIVTARAQLTVYNSNESWSRFALQPETLEPFMHSDTCLVFVSNRYIHPQSLRFVDEFLDTASLKYFFLEKIDGKWNVYKENTLQEAMQHLPVKKDIVVYAEGMGKIFTSNVERAQLMSSQYNVNVVMFDYASINTTYKPSKNFKFARNNASLSAGQYLSLLHEFRDAKQRGEEWISGVKLSTFYHSMGNIILEQMMRHHDISSINGEPFVDNLVINAACVPSRGHAEWVEQIKFAKQVYVHYNRRDLQLKGAHFLTMRKQLGEKSGKKMRAENAVYINFHDMVGWQHSYFMNFPYNEFRLSPAMVAYFSRLFNGQGISSNEATSLLATQKQPNARM</sequence>
<feature type="signal peptide" evidence="1">
    <location>
        <begin position="1"/>
        <end position="19"/>
    </location>
</feature>
<protein>
    <submittedName>
        <fullName evidence="2">Alpha/beta hydrolase</fullName>
    </submittedName>
</protein>
<keyword evidence="3" id="KW-1185">Reference proteome</keyword>
<dbReference type="InterPro" id="IPR010297">
    <property type="entry name" value="DUF900_hydrolase"/>
</dbReference>
<dbReference type="GO" id="GO:0016787">
    <property type="term" value="F:hydrolase activity"/>
    <property type="evidence" value="ECO:0007669"/>
    <property type="project" value="UniProtKB-KW"/>
</dbReference>
<evidence type="ECO:0000313" key="2">
    <source>
        <dbReference type="EMBL" id="RPD40401.1"/>
    </source>
</evidence>
<evidence type="ECO:0000313" key="3">
    <source>
        <dbReference type="Proteomes" id="UP000279089"/>
    </source>
</evidence>